<keyword evidence="2" id="KW-1185">Reference proteome</keyword>
<dbReference type="AlphaFoldDB" id="A0AAV1SLC7"/>
<name>A0AAV1SLC7_9ROSI</name>
<comment type="caution">
    <text evidence="1">The sequence shown here is derived from an EMBL/GenBank/DDBJ whole genome shotgun (WGS) entry which is preliminary data.</text>
</comment>
<dbReference type="Proteomes" id="UP001314170">
    <property type="component" value="Unassembled WGS sequence"/>
</dbReference>
<reference evidence="1 2" key="1">
    <citation type="submission" date="2024-01" db="EMBL/GenBank/DDBJ databases">
        <authorList>
            <person name="Waweru B."/>
        </authorList>
    </citation>
    <scope>NUCLEOTIDE SEQUENCE [LARGE SCALE GENOMIC DNA]</scope>
</reference>
<dbReference type="EMBL" id="CAWUPB010001189">
    <property type="protein sequence ID" value="CAK7351667.1"/>
    <property type="molecule type" value="Genomic_DNA"/>
</dbReference>
<organism evidence="1 2">
    <name type="scientific">Dovyalis caffra</name>
    <dbReference type="NCBI Taxonomy" id="77055"/>
    <lineage>
        <taxon>Eukaryota</taxon>
        <taxon>Viridiplantae</taxon>
        <taxon>Streptophyta</taxon>
        <taxon>Embryophyta</taxon>
        <taxon>Tracheophyta</taxon>
        <taxon>Spermatophyta</taxon>
        <taxon>Magnoliopsida</taxon>
        <taxon>eudicotyledons</taxon>
        <taxon>Gunneridae</taxon>
        <taxon>Pentapetalae</taxon>
        <taxon>rosids</taxon>
        <taxon>fabids</taxon>
        <taxon>Malpighiales</taxon>
        <taxon>Salicaceae</taxon>
        <taxon>Flacourtieae</taxon>
        <taxon>Dovyalis</taxon>
    </lineage>
</organism>
<evidence type="ECO:0000313" key="2">
    <source>
        <dbReference type="Proteomes" id="UP001314170"/>
    </source>
</evidence>
<evidence type="ECO:0000313" key="1">
    <source>
        <dbReference type="EMBL" id="CAK7351667.1"/>
    </source>
</evidence>
<proteinExistence type="predicted"/>
<gene>
    <name evidence="1" type="ORF">DCAF_LOCUS23937</name>
</gene>
<accession>A0AAV1SLC7</accession>
<feature type="non-terminal residue" evidence="1">
    <location>
        <position position="1"/>
    </location>
</feature>
<protein>
    <submittedName>
        <fullName evidence="1">Uncharacterized protein</fullName>
    </submittedName>
</protein>
<sequence length="66" mass="7520">RERARKLPVRAGLWMRGLENVRCVSLVGGNRLERVVCGLSMREGTSGGRRESFSVRERAWVLWYGG</sequence>